<keyword evidence="2" id="KW-0472">Membrane</keyword>
<feature type="compositionally biased region" description="Basic and acidic residues" evidence="1">
    <location>
        <begin position="149"/>
        <end position="158"/>
    </location>
</feature>
<dbReference type="EMBL" id="JAACFV010000152">
    <property type="protein sequence ID" value="KAF7504031.1"/>
    <property type="molecule type" value="Genomic_DNA"/>
</dbReference>
<feature type="transmembrane region" description="Helical" evidence="2">
    <location>
        <begin position="12"/>
        <end position="33"/>
    </location>
</feature>
<feature type="compositionally biased region" description="Acidic residues" evidence="1">
    <location>
        <begin position="138"/>
        <end position="148"/>
    </location>
</feature>
<accession>A0A8H7ABG0</accession>
<keyword evidence="2" id="KW-1133">Transmembrane helix</keyword>
<keyword evidence="2" id="KW-0812">Transmembrane</keyword>
<proteinExistence type="predicted"/>
<gene>
    <name evidence="3" type="ORF">GJ744_002910</name>
</gene>
<evidence type="ECO:0000313" key="4">
    <source>
        <dbReference type="Proteomes" id="UP000606974"/>
    </source>
</evidence>
<evidence type="ECO:0000313" key="3">
    <source>
        <dbReference type="EMBL" id="KAF7504031.1"/>
    </source>
</evidence>
<sequence length="158" mass="17815">MGSFGDFFRTILVPALISLSIYLLLSYAIIPLYRQHRQRYAQYLPLETISQHTSSLRSRISDAVARFILPSAWLNGRPPGSRPGSRYGSGEVNGSLFDEEEEGEGLVGFDIDTQRRVRLESSNGTGNSDRRLSRDLEEGFQDESDNEETQDHGRMASR</sequence>
<evidence type="ECO:0000256" key="2">
    <source>
        <dbReference type="SAM" id="Phobius"/>
    </source>
</evidence>
<organism evidence="3 4">
    <name type="scientific">Endocarpon pusillum</name>
    <dbReference type="NCBI Taxonomy" id="364733"/>
    <lineage>
        <taxon>Eukaryota</taxon>
        <taxon>Fungi</taxon>
        <taxon>Dikarya</taxon>
        <taxon>Ascomycota</taxon>
        <taxon>Pezizomycotina</taxon>
        <taxon>Eurotiomycetes</taxon>
        <taxon>Chaetothyriomycetidae</taxon>
        <taxon>Verrucariales</taxon>
        <taxon>Verrucariaceae</taxon>
        <taxon>Endocarpon</taxon>
    </lineage>
</organism>
<feature type="compositionally biased region" description="Low complexity" evidence="1">
    <location>
        <begin position="76"/>
        <end position="90"/>
    </location>
</feature>
<feature type="region of interest" description="Disordered" evidence="1">
    <location>
        <begin position="74"/>
        <end position="158"/>
    </location>
</feature>
<comment type="caution">
    <text evidence="3">The sequence shown here is derived from an EMBL/GenBank/DDBJ whole genome shotgun (WGS) entry which is preliminary data.</text>
</comment>
<evidence type="ECO:0000256" key="1">
    <source>
        <dbReference type="SAM" id="MobiDB-lite"/>
    </source>
</evidence>
<feature type="compositionally biased region" description="Basic and acidic residues" evidence="1">
    <location>
        <begin position="128"/>
        <end position="137"/>
    </location>
</feature>
<name>A0A8H7ABG0_9EURO</name>
<keyword evidence="4" id="KW-1185">Reference proteome</keyword>
<dbReference type="Proteomes" id="UP000606974">
    <property type="component" value="Unassembled WGS sequence"/>
</dbReference>
<dbReference type="AlphaFoldDB" id="A0A8H7ABG0"/>
<reference evidence="3" key="1">
    <citation type="submission" date="2020-02" db="EMBL/GenBank/DDBJ databases">
        <authorList>
            <person name="Palmer J.M."/>
        </authorList>
    </citation>
    <scope>NUCLEOTIDE SEQUENCE</scope>
    <source>
        <strain evidence="3">EPUS1.4</strain>
        <tissue evidence="3">Thallus</tissue>
    </source>
</reference>
<dbReference type="OrthoDB" id="5427070at2759"/>
<protein>
    <submittedName>
        <fullName evidence="3">Uncharacterized protein</fullName>
    </submittedName>
</protein>